<dbReference type="GO" id="GO:0005829">
    <property type="term" value="C:cytosol"/>
    <property type="evidence" value="ECO:0007669"/>
    <property type="project" value="TreeGrafter"/>
</dbReference>
<dbReference type="Gene3D" id="3.40.50.10490">
    <property type="entry name" value="Glucose-6-phosphate isomerase like protein, domain 1"/>
    <property type="match status" value="2"/>
</dbReference>
<name>A0A8C8J2E4_ONCTS</name>
<evidence type="ECO:0000256" key="10">
    <source>
        <dbReference type="RuleBase" id="RU000612"/>
    </source>
</evidence>
<comment type="similarity">
    <text evidence="2 10">Belongs to the GPI family.</text>
</comment>
<dbReference type="CTD" id="246094"/>
<dbReference type="InterPro" id="IPR023096">
    <property type="entry name" value="G6P_Isomerase_C"/>
</dbReference>
<dbReference type="Proteomes" id="UP000694402">
    <property type="component" value="Unassembled WGS sequence"/>
</dbReference>
<reference evidence="11" key="2">
    <citation type="submission" date="2025-09" db="UniProtKB">
        <authorList>
            <consortium name="Ensembl"/>
        </authorList>
    </citation>
    <scope>IDENTIFICATION</scope>
</reference>
<dbReference type="GO" id="GO:0048029">
    <property type="term" value="F:monosaccharide binding"/>
    <property type="evidence" value="ECO:0007669"/>
    <property type="project" value="TreeGrafter"/>
</dbReference>
<dbReference type="PROSITE" id="PS00765">
    <property type="entry name" value="P_GLUCOSE_ISOMERASE_1"/>
    <property type="match status" value="1"/>
</dbReference>
<evidence type="ECO:0000256" key="5">
    <source>
        <dbReference type="ARBA" id="ARBA00022432"/>
    </source>
</evidence>
<dbReference type="GO" id="GO:0097367">
    <property type="term" value="F:carbohydrate derivative binding"/>
    <property type="evidence" value="ECO:0007669"/>
    <property type="project" value="InterPro"/>
</dbReference>
<dbReference type="RefSeq" id="XP_024235797.1">
    <property type="nucleotide sequence ID" value="XM_024380029.2"/>
</dbReference>
<evidence type="ECO:0000256" key="8">
    <source>
        <dbReference type="ARBA" id="ARBA00029321"/>
    </source>
</evidence>
<dbReference type="GO" id="GO:0006096">
    <property type="term" value="P:glycolytic process"/>
    <property type="evidence" value="ECO:0007669"/>
    <property type="project" value="UniProtKB-UniPathway"/>
</dbReference>
<dbReference type="GeneID" id="112218828"/>
<dbReference type="InterPro" id="IPR018189">
    <property type="entry name" value="Phosphoglucose_isomerase_CS"/>
</dbReference>
<dbReference type="PROSITE" id="PS00174">
    <property type="entry name" value="P_GLUCOSE_ISOMERASE_2"/>
    <property type="match status" value="1"/>
</dbReference>
<dbReference type="PROSITE" id="PS51463">
    <property type="entry name" value="P_GLUCOSE_ISOMERASE_3"/>
    <property type="match status" value="1"/>
</dbReference>
<evidence type="ECO:0000256" key="9">
    <source>
        <dbReference type="ARBA" id="ARBA00046209"/>
    </source>
</evidence>
<evidence type="ECO:0000313" key="12">
    <source>
        <dbReference type="Proteomes" id="UP000694402"/>
    </source>
</evidence>
<evidence type="ECO:0000256" key="1">
    <source>
        <dbReference type="ARBA" id="ARBA00004926"/>
    </source>
</evidence>
<dbReference type="FunFam" id="1.10.1390.10:FF:000001">
    <property type="entry name" value="Glucose-6-phosphate isomerase"/>
    <property type="match status" value="1"/>
</dbReference>
<dbReference type="HAMAP" id="MF_00473">
    <property type="entry name" value="G6P_isomerase"/>
    <property type="match status" value="1"/>
</dbReference>
<dbReference type="NCBIfam" id="NF001211">
    <property type="entry name" value="PRK00179.1"/>
    <property type="match status" value="1"/>
</dbReference>
<dbReference type="SUPFAM" id="SSF53697">
    <property type="entry name" value="SIS domain"/>
    <property type="match status" value="1"/>
</dbReference>
<dbReference type="AlphaFoldDB" id="A0A8C8J2E4"/>
<dbReference type="InterPro" id="IPR001672">
    <property type="entry name" value="G6P_Isomerase"/>
</dbReference>
<dbReference type="FunFam" id="3.40.50.10490:FF:000004">
    <property type="entry name" value="Glucose-6-phosphate isomerase"/>
    <property type="match status" value="1"/>
</dbReference>
<dbReference type="InterPro" id="IPR035482">
    <property type="entry name" value="SIS_PGI_2"/>
</dbReference>
<dbReference type="CDD" id="cd05015">
    <property type="entry name" value="SIS_PGI_1"/>
    <property type="match status" value="1"/>
</dbReference>
<evidence type="ECO:0000256" key="7">
    <source>
        <dbReference type="ARBA" id="ARBA00023235"/>
    </source>
</evidence>
<evidence type="ECO:0000256" key="4">
    <source>
        <dbReference type="ARBA" id="ARBA00018388"/>
    </source>
</evidence>
<keyword evidence="6 10" id="KW-0324">Glycolysis</keyword>
<dbReference type="UniPathway" id="UPA00109">
    <property type="reaction ID" value="UER00181"/>
</dbReference>
<evidence type="ECO:0000256" key="6">
    <source>
        <dbReference type="ARBA" id="ARBA00023152"/>
    </source>
</evidence>
<dbReference type="Ensembl" id="ENSOTST00005092145.2">
    <property type="protein sequence ID" value="ENSOTSP00005084830.2"/>
    <property type="gene ID" value="ENSOTSG00005039480.2"/>
</dbReference>
<dbReference type="Gene3D" id="1.10.1390.10">
    <property type="match status" value="1"/>
</dbReference>
<dbReference type="GO" id="GO:0006094">
    <property type="term" value="P:gluconeogenesis"/>
    <property type="evidence" value="ECO:0007669"/>
    <property type="project" value="UniProtKB-KW"/>
</dbReference>
<reference evidence="11" key="1">
    <citation type="submission" date="2025-08" db="UniProtKB">
        <authorList>
            <consortium name="Ensembl"/>
        </authorList>
    </citation>
    <scope>IDENTIFICATION</scope>
</reference>
<organism evidence="11 12">
    <name type="scientific">Oncorhynchus tshawytscha</name>
    <name type="common">Chinook salmon</name>
    <name type="synonym">Salmo tshawytscha</name>
    <dbReference type="NCBI Taxonomy" id="74940"/>
    <lineage>
        <taxon>Eukaryota</taxon>
        <taxon>Metazoa</taxon>
        <taxon>Chordata</taxon>
        <taxon>Craniata</taxon>
        <taxon>Vertebrata</taxon>
        <taxon>Euteleostomi</taxon>
        <taxon>Actinopterygii</taxon>
        <taxon>Neopterygii</taxon>
        <taxon>Teleostei</taxon>
        <taxon>Protacanthopterygii</taxon>
        <taxon>Salmoniformes</taxon>
        <taxon>Salmonidae</taxon>
        <taxon>Salmoninae</taxon>
        <taxon>Oncorhynchus</taxon>
    </lineage>
</organism>
<dbReference type="PRINTS" id="PR00662">
    <property type="entry name" value="G6PISOMERASE"/>
</dbReference>
<dbReference type="InterPro" id="IPR035476">
    <property type="entry name" value="SIS_PGI_1"/>
</dbReference>
<dbReference type="PANTHER" id="PTHR11469:SF5">
    <property type="entry name" value="GLUCOSE-6-PHOSPHATE ISOMERASE"/>
    <property type="match status" value="1"/>
</dbReference>
<proteinExistence type="inferred from homology"/>
<keyword evidence="12" id="KW-1185">Reference proteome</keyword>
<dbReference type="GO" id="GO:0004347">
    <property type="term" value="F:glucose-6-phosphate isomerase activity"/>
    <property type="evidence" value="ECO:0007669"/>
    <property type="project" value="UniProtKB-EC"/>
</dbReference>
<dbReference type="GO" id="GO:0051156">
    <property type="term" value="P:glucose 6-phosphate metabolic process"/>
    <property type="evidence" value="ECO:0007669"/>
    <property type="project" value="TreeGrafter"/>
</dbReference>
<evidence type="ECO:0000313" key="11">
    <source>
        <dbReference type="Ensembl" id="ENSOTSP00005084830.2"/>
    </source>
</evidence>
<dbReference type="KEGG" id="otw:112218828"/>
<sequence>MGLSSDPHFQKLEQWYKSKAGNLNMRDMFEADKDRFSKFSTTLETDDGDILLDYSKNLVNEEVMRMLLAMAKSRGVEEARDKMFSGEKINFTEGRAVLHIALRNRSNTPINVDGQDVMPEVNRVLDKMKAFCHKVRSGEWKGFSGKAITDVVNIGIGGSDLGPLMVTEALKPYSKGGPNVWFVSNIDGTHMAKTLAQLNAETTLFIIASKTFTTQETITNAESARDWFLQTANDQSTVAKHFVALSTNAPKVQAFGIDTNNMFEFWDWVGGRYSLWSAIGLSIALHIGFENFEQLLAGAHWMDNHFRSTPIEQNVPVLLAVLGVWYINFFQAETHAMLPYDQYMHRFAAYFQQGDMESNGKYITKDGARVNYHTGPIVWGEPGTNGQHAFYQLIHQGTRMIPADFLIPAQTQHPIRDSLHHKILMANFLAQTEALMKGKTSDEARKELEATGLGGAELEQLLPHKVFQGNKPSNSIVFKKLSPFMLGALVAMYEHKIFVQGVIWNINSYDQWGVELGKQLAKAIEPELRDSSEVHTHDSSTNGLINFLKKNSA</sequence>
<accession>A0A8C8J2E4</accession>
<keyword evidence="5 10" id="KW-0312">Gluconeogenesis</keyword>
<keyword evidence="7 10" id="KW-0413">Isomerase</keyword>
<evidence type="ECO:0000256" key="3">
    <source>
        <dbReference type="ARBA" id="ARBA00011952"/>
    </source>
</evidence>
<evidence type="ECO:0000256" key="2">
    <source>
        <dbReference type="ARBA" id="ARBA00006604"/>
    </source>
</evidence>
<gene>
    <name evidence="11" type="primary">gpia</name>
</gene>
<comment type="catalytic activity">
    <reaction evidence="8 10">
        <text>alpha-D-glucose 6-phosphate = beta-D-fructose 6-phosphate</text>
        <dbReference type="Rhea" id="RHEA:11816"/>
        <dbReference type="ChEBI" id="CHEBI:57634"/>
        <dbReference type="ChEBI" id="CHEBI:58225"/>
        <dbReference type="EC" id="5.3.1.9"/>
    </reaction>
</comment>
<dbReference type="EC" id="5.3.1.9" evidence="3 10"/>
<dbReference type="Pfam" id="PF00342">
    <property type="entry name" value="PGI"/>
    <property type="match status" value="1"/>
</dbReference>
<dbReference type="InterPro" id="IPR046348">
    <property type="entry name" value="SIS_dom_sf"/>
</dbReference>
<comment type="function">
    <text evidence="9">In the cytoplasm, catalyzes the conversion of glucose-6-phosphate to fructose-6-phosphate, the second step in glycolysis, and the reverse reaction during gluconeogenesis. Besides it's role as a glycolytic enzyme, also acts as a secreted cytokine: acts as an angiogenic factor (AMF) that stimulates endothelial cell motility. Acts as a neurotrophic factor, neuroleukin, for spinal and sensory neurons. It is secreted by lectin-stimulated T-cells and induces immunoglobulin secretion.</text>
</comment>
<comment type="pathway">
    <text evidence="1 10">Carbohydrate degradation; glycolysis; D-glyceraldehyde 3-phosphate and glycerone phosphate from D-glucose: step 2/4.</text>
</comment>
<protein>
    <recommendedName>
        <fullName evidence="4 10">Glucose-6-phosphate isomerase</fullName>
        <ecNumber evidence="3 10">5.3.1.9</ecNumber>
    </recommendedName>
</protein>
<dbReference type="CDD" id="cd05016">
    <property type="entry name" value="SIS_PGI_2"/>
    <property type="match status" value="1"/>
</dbReference>
<dbReference type="GeneTree" id="ENSGT00390000000707"/>
<dbReference type="PANTHER" id="PTHR11469">
    <property type="entry name" value="GLUCOSE-6-PHOSPHATE ISOMERASE"/>
    <property type="match status" value="1"/>
</dbReference>